<reference evidence="2" key="1">
    <citation type="journal article" date="2023" name="PhytoFront">
        <title>Draft Genome Resources of Seven Strains of Tilletia horrida, Causal Agent of Kernel Smut of Rice.</title>
        <authorList>
            <person name="Khanal S."/>
            <person name="Antony Babu S."/>
            <person name="Zhou X.G."/>
        </authorList>
    </citation>
    <scope>NUCLEOTIDE SEQUENCE</scope>
    <source>
        <strain evidence="2">TX6</strain>
    </source>
</reference>
<keyword evidence="3" id="KW-1185">Reference proteome</keyword>
<proteinExistence type="predicted"/>
<evidence type="ECO:0000313" key="3">
    <source>
        <dbReference type="Proteomes" id="UP001176517"/>
    </source>
</evidence>
<dbReference type="Proteomes" id="UP001176517">
    <property type="component" value="Unassembled WGS sequence"/>
</dbReference>
<feature type="region of interest" description="Disordered" evidence="1">
    <location>
        <begin position="17"/>
        <end position="45"/>
    </location>
</feature>
<dbReference type="AlphaFoldDB" id="A0AAN6GRG5"/>
<sequence>MAMGSLWASYGTERRQARLLEPEPRLQGPKRGPRHSETSHLSRSLTSTTDVLMMTVLSSWTSTLVHATDYNSSPGPEQRDSGQSDKWTMTYTRDERRAELGTKLFANRRKQYERNLLGDEEYHYKMFARSRAKLEAYSLLHRLASRFGALAVFVVGGWLGNEVHYDFCDGVNMH</sequence>
<protein>
    <submittedName>
        <fullName evidence="2">Uncharacterized protein</fullName>
    </submittedName>
</protein>
<name>A0AAN6GRG5_9BASI</name>
<evidence type="ECO:0000313" key="2">
    <source>
        <dbReference type="EMBL" id="KAK0554028.1"/>
    </source>
</evidence>
<dbReference type="EMBL" id="JAPDMZ010000042">
    <property type="protein sequence ID" value="KAK0554028.1"/>
    <property type="molecule type" value="Genomic_DNA"/>
</dbReference>
<gene>
    <name evidence="2" type="ORF">OC846_002249</name>
</gene>
<evidence type="ECO:0000256" key="1">
    <source>
        <dbReference type="SAM" id="MobiDB-lite"/>
    </source>
</evidence>
<comment type="caution">
    <text evidence="2">The sequence shown here is derived from an EMBL/GenBank/DDBJ whole genome shotgun (WGS) entry which is preliminary data.</text>
</comment>
<organism evidence="2 3">
    <name type="scientific">Tilletia horrida</name>
    <dbReference type="NCBI Taxonomy" id="155126"/>
    <lineage>
        <taxon>Eukaryota</taxon>
        <taxon>Fungi</taxon>
        <taxon>Dikarya</taxon>
        <taxon>Basidiomycota</taxon>
        <taxon>Ustilaginomycotina</taxon>
        <taxon>Exobasidiomycetes</taxon>
        <taxon>Tilletiales</taxon>
        <taxon>Tilletiaceae</taxon>
        <taxon>Tilletia</taxon>
    </lineage>
</organism>
<accession>A0AAN6GRG5</accession>